<protein>
    <submittedName>
        <fullName evidence="1">Uncharacterized protein</fullName>
    </submittedName>
</protein>
<dbReference type="AlphaFoldDB" id="A0A168EN10"/>
<proteinExistence type="predicted"/>
<dbReference type="RefSeq" id="XP_018708965.1">
    <property type="nucleotide sequence ID" value="XM_018844515.1"/>
</dbReference>
<dbReference type="Proteomes" id="UP000076744">
    <property type="component" value="Unassembled WGS sequence"/>
</dbReference>
<evidence type="ECO:0000313" key="1">
    <source>
        <dbReference type="EMBL" id="OAA74007.1"/>
    </source>
</evidence>
<sequence>MTGLHLDAGGAMGDFLLTFDAGKGGGGGGSVGDEDIDTLITDEFLSAQLQTTEPILQPFDFNHPPGMS</sequence>
<name>A0A168EN10_CORFA</name>
<dbReference type="GeneID" id="30017200"/>
<organism evidence="1 2">
    <name type="scientific">Cordyceps fumosorosea (strain ARSEF 2679)</name>
    <name type="common">Isaria fumosorosea</name>
    <dbReference type="NCBI Taxonomy" id="1081104"/>
    <lineage>
        <taxon>Eukaryota</taxon>
        <taxon>Fungi</taxon>
        <taxon>Dikarya</taxon>
        <taxon>Ascomycota</taxon>
        <taxon>Pezizomycotina</taxon>
        <taxon>Sordariomycetes</taxon>
        <taxon>Hypocreomycetidae</taxon>
        <taxon>Hypocreales</taxon>
        <taxon>Cordycipitaceae</taxon>
        <taxon>Cordyceps</taxon>
    </lineage>
</organism>
<evidence type="ECO:0000313" key="2">
    <source>
        <dbReference type="Proteomes" id="UP000076744"/>
    </source>
</evidence>
<accession>A0A168EN10</accession>
<reference evidence="1 2" key="1">
    <citation type="journal article" date="2016" name="Genome Biol. Evol.">
        <title>Divergent and convergent evolution of fungal pathogenicity.</title>
        <authorList>
            <person name="Shang Y."/>
            <person name="Xiao G."/>
            <person name="Zheng P."/>
            <person name="Cen K."/>
            <person name="Zhan S."/>
            <person name="Wang C."/>
        </authorList>
    </citation>
    <scope>NUCLEOTIDE SEQUENCE [LARGE SCALE GENOMIC DNA]</scope>
    <source>
        <strain evidence="1 2">ARSEF 2679</strain>
    </source>
</reference>
<comment type="caution">
    <text evidence="1">The sequence shown here is derived from an EMBL/GenBank/DDBJ whole genome shotgun (WGS) entry which is preliminary data.</text>
</comment>
<gene>
    <name evidence="1" type="ORF">ISF_00908</name>
</gene>
<keyword evidence="2" id="KW-1185">Reference proteome</keyword>
<dbReference type="STRING" id="1081104.A0A168EN10"/>
<dbReference type="EMBL" id="AZHB01000001">
    <property type="protein sequence ID" value="OAA74007.1"/>
    <property type="molecule type" value="Genomic_DNA"/>
</dbReference>